<gene>
    <name evidence="1" type="ORF">HUJ06_029186</name>
</gene>
<dbReference type="AlphaFoldDB" id="A0A822YE15"/>
<proteinExistence type="predicted"/>
<keyword evidence="2" id="KW-1185">Reference proteome</keyword>
<dbReference type="Proteomes" id="UP000607653">
    <property type="component" value="Unassembled WGS sequence"/>
</dbReference>
<sequence length="186" mass="20940">MEIMMCQKGEHVVIRRWDTMLALNLNICRNCQSWFKEGGEPGAINKKGLDPLKANWMDKFQTEVEGTVKVISDPLGAAAFYVQDKKGKRSLSNSTTLEKPNLRYNRGERDDEVADSDWERYTEEPLGIEILFTTPSSPFNRAQEGMVEVAVLEDSSSTVGLRFESKPLGEEMMPNQNESKVFVVGG</sequence>
<organism evidence="1 2">
    <name type="scientific">Nelumbo nucifera</name>
    <name type="common">Sacred lotus</name>
    <dbReference type="NCBI Taxonomy" id="4432"/>
    <lineage>
        <taxon>Eukaryota</taxon>
        <taxon>Viridiplantae</taxon>
        <taxon>Streptophyta</taxon>
        <taxon>Embryophyta</taxon>
        <taxon>Tracheophyta</taxon>
        <taxon>Spermatophyta</taxon>
        <taxon>Magnoliopsida</taxon>
        <taxon>Proteales</taxon>
        <taxon>Nelumbonaceae</taxon>
        <taxon>Nelumbo</taxon>
    </lineage>
</organism>
<evidence type="ECO:0000313" key="1">
    <source>
        <dbReference type="EMBL" id="DAD27718.1"/>
    </source>
</evidence>
<accession>A0A822YE15</accession>
<reference evidence="1 2" key="1">
    <citation type="journal article" date="2020" name="Mol. Biol. Evol.">
        <title>Distinct Expression and Methylation Patterns for Genes with Different Fates following a Single Whole-Genome Duplication in Flowering Plants.</title>
        <authorList>
            <person name="Shi T."/>
            <person name="Rahmani R.S."/>
            <person name="Gugger P.F."/>
            <person name="Wang M."/>
            <person name="Li H."/>
            <person name="Zhang Y."/>
            <person name="Li Z."/>
            <person name="Wang Q."/>
            <person name="Van de Peer Y."/>
            <person name="Marchal K."/>
            <person name="Chen J."/>
        </authorList>
    </citation>
    <scope>NUCLEOTIDE SEQUENCE [LARGE SCALE GENOMIC DNA]</scope>
    <source>
        <tissue evidence="1">Leaf</tissue>
    </source>
</reference>
<dbReference type="EMBL" id="DUZY01000002">
    <property type="protein sequence ID" value="DAD27718.1"/>
    <property type="molecule type" value="Genomic_DNA"/>
</dbReference>
<name>A0A822YE15_NELNU</name>
<protein>
    <submittedName>
        <fullName evidence="1">Uncharacterized protein</fullName>
    </submittedName>
</protein>
<evidence type="ECO:0000313" key="2">
    <source>
        <dbReference type="Proteomes" id="UP000607653"/>
    </source>
</evidence>
<comment type="caution">
    <text evidence="1">The sequence shown here is derived from an EMBL/GenBank/DDBJ whole genome shotgun (WGS) entry which is preliminary data.</text>
</comment>